<protein>
    <submittedName>
        <fullName evidence="1">Capsule polysaccharide modification protein KpsS</fullName>
    </submittedName>
</protein>
<proteinExistence type="predicted"/>
<evidence type="ECO:0000313" key="1">
    <source>
        <dbReference type="EMBL" id="NRT57119.1"/>
    </source>
</evidence>
<organism evidence="1 2">
    <name type="scientific">Sphaerotilus uruguayifluvii</name>
    <dbReference type="NCBI Taxonomy" id="2735897"/>
    <lineage>
        <taxon>Bacteria</taxon>
        <taxon>Pseudomonadati</taxon>
        <taxon>Pseudomonadota</taxon>
        <taxon>Betaproteobacteria</taxon>
        <taxon>Burkholderiales</taxon>
        <taxon>Sphaerotilaceae</taxon>
        <taxon>Sphaerotilus</taxon>
    </lineage>
</organism>
<dbReference type="InterPro" id="IPR007833">
    <property type="entry name" value="Capsule_polysaccharide_synth"/>
</dbReference>
<reference evidence="1 2" key="1">
    <citation type="submission" date="2020-05" db="EMBL/GenBank/DDBJ databases">
        <title>Genomic Encyclopedia of Type Strains, Phase IV (KMG-V): Genome sequencing to study the core and pangenomes of soil and plant-associated prokaryotes.</title>
        <authorList>
            <person name="Whitman W."/>
        </authorList>
    </citation>
    <scope>NUCLEOTIDE SEQUENCE [LARGE SCALE GENOMIC DNA]</scope>
    <source>
        <strain evidence="1 2">C29</strain>
    </source>
</reference>
<name>A0ABX2G4Z3_9BURK</name>
<accession>A0ABX2G4Z3</accession>
<dbReference type="CDD" id="cd16441">
    <property type="entry name" value="beta_Kdo_transferase_KpsS"/>
    <property type="match status" value="1"/>
</dbReference>
<dbReference type="RefSeq" id="WP_173806119.1">
    <property type="nucleotide sequence ID" value="NZ_JABSNM010000012.1"/>
</dbReference>
<dbReference type="EMBL" id="JABSNM010000012">
    <property type="protein sequence ID" value="NRT57119.1"/>
    <property type="molecule type" value="Genomic_DNA"/>
</dbReference>
<comment type="caution">
    <text evidence="1">The sequence shown here is derived from an EMBL/GenBank/DDBJ whole genome shotgun (WGS) entry which is preliminary data.</text>
</comment>
<sequence length="453" mass="51272">MSAPPVPMPPAPEPEAPFWPTAFRALARHRRTLMLQGPIGWFFDHLAAVLRSQGQTVTKVHFNGGDQTFWRHPGALRFDEGIETLDAWLRMLIRSRHIDAIVLFGQMRPVHCIARQVARELGIEVFVFEEGYLRPDHVTIERRGVNALSRLPRAASFYEQRLPEATLAPLPPPVPTGQKMHRTALLAMRYYLAATLLHPRYPHRVHHRSLEPVGEGLRWFAGALRKPLQAWRERGLQDRLCSPAMSRRWFLVPLQVHDDSQIRHHSRFAGMHDFIEEVMRSFAADAPGELHLAIKHHPMDIAYSDHRPLIRHLTRQLGLHGRVHCLHDQHLPTLLDHALGVVTVNSTVGLQALHHGAPVLTLGEAVYGIPGLVHDGPLPHFWNEPGRVDKALYRSFRRHLIEHTQLNASFYARMPALEQAPAPAPASPRPAGPSPLVQAFDTGYRLDEFGGRP</sequence>
<gene>
    <name evidence="1" type="ORF">HNQ01_002868</name>
</gene>
<keyword evidence="2" id="KW-1185">Reference proteome</keyword>
<evidence type="ECO:0000313" key="2">
    <source>
        <dbReference type="Proteomes" id="UP001516061"/>
    </source>
</evidence>
<dbReference type="Proteomes" id="UP001516061">
    <property type="component" value="Unassembled WGS sequence"/>
</dbReference>
<dbReference type="Pfam" id="PF05159">
    <property type="entry name" value="Capsule_synth"/>
    <property type="match status" value="1"/>
</dbReference>